<organism evidence="5 6">
    <name type="scientific">Calycina marina</name>
    <dbReference type="NCBI Taxonomy" id="1763456"/>
    <lineage>
        <taxon>Eukaryota</taxon>
        <taxon>Fungi</taxon>
        <taxon>Dikarya</taxon>
        <taxon>Ascomycota</taxon>
        <taxon>Pezizomycotina</taxon>
        <taxon>Leotiomycetes</taxon>
        <taxon>Helotiales</taxon>
        <taxon>Pezizellaceae</taxon>
        <taxon>Calycina</taxon>
    </lineage>
</organism>
<dbReference type="GO" id="GO:0006351">
    <property type="term" value="P:DNA-templated transcription"/>
    <property type="evidence" value="ECO:0007669"/>
    <property type="project" value="InterPro"/>
</dbReference>
<feature type="domain" description="Zn(2)-C6 fungal-type" evidence="4">
    <location>
        <begin position="21"/>
        <end position="53"/>
    </location>
</feature>
<dbReference type="Gene3D" id="4.10.240.10">
    <property type="entry name" value="Zn(2)-C6 fungal-type DNA-binding domain"/>
    <property type="match status" value="1"/>
</dbReference>
<dbReference type="PANTHER" id="PTHR31001:SF40">
    <property type="entry name" value="ZN(II)2CYS6 TRANSCRIPTION FACTOR (EUROFUNG)"/>
    <property type="match status" value="1"/>
</dbReference>
<dbReference type="InterPro" id="IPR007219">
    <property type="entry name" value="XnlR_reg_dom"/>
</dbReference>
<dbReference type="PANTHER" id="PTHR31001">
    <property type="entry name" value="UNCHARACTERIZED TRANSCRIPTIONAL REGULATORY PROTEIN"/>
    <property type="match status" value="1"/>
</dbReference>
<dbReference type="GO" id="GO:0000981">
    <property type="term" value="F:DNA-binding transcription factor activity, RNA polymerase II-specific"/>
    <property type="evidence" value="ECO:0007669"/>
    <property type="project" value="InterPro"/>
</dbReference>
<reference evidence="5" key="1">
    <citation type="journal article" date="2021" name="IMA Fungus">
        <title>Genomic characterization of three marine fungi, including Emericellopsis atlantica sp. nov. with signatures of a generalist lifestyle and marine biomass degradation.</title>
        <authorList>
            <person name="Hagestad O.C."/>
            <person name="Hou L."/>
            <person name="Andersen J.H."/>
            <person name="Hansen E.H."/>
            <person name="Altermark B."/>
            <person name="Li C."/>
            <person name="Kuhnert E."/>
            <person name="Cox R.J."/>
            <person name="Crous P.W."/>
            <person name="Spatafora J.W."/>
            <person name="Lail K."/>
            <person name="Amirebrahimi M."/>
            <person name="Lipzen A."/>
            <person name="Pangilinan J."/>
            <person name="Andreopoulos W."/>
            <person name="Hayes R.D."/>
            <person name="Ng V."/>
            <person name="Grigoriev I.V."/>
            <person name="Jackson S.A."/>
            <person name="Sutton T.D.S."/>
            <person name="Dobson A.D.W."/>
            <person name="Rama T."/>
        </authorList>
    </citation>
    <scope>NUCLEOTIDE SEQUENCE</scope>
    <source>
        <strain evidence="5">TRa3180A</strain>
    </source>
</reference>
<comment type="subcellular location">
    <subcellularLocation>
        <location evidence="1">Nucleus</location>
    </subcellularLocation>
</comment>
<dbReference type="Proteomes" id="UP000887226">
    <property type="component" value="Unassembled WGS sequence"/>
</dbReference>
<keyword evidence="2" id="KW-0479">Metal-binding</keyword>
<dbReference type="GO" id="GO:0008270">
    <property type="term" value="F:zinc ion binding"/>
    <property type="evidence" value="ECO:0007669"/>
    <property type="project" value="InterPro"/>
</dbReference>
<evidence type="ECO:0000313" key="6">
    <source>
        <dbReference type="Proteomes" id="UP000887226"/>
    </source>
</evidence>
<dbReference type="SUPFAM" id="SSF57701">
    <property type="entry name" value="Zn2/Cys6 DNA-binding domain"/>
    <property type="match status" value="1"/>
</dbReference>
<evidence type="ECO:0000313" key="5">
    <source>
        <dbReference type="EMBL" id="KAG9241596.1"/>
    </source>
</evidence>
<dbReference type="EMBL" id="MU254186">
    <property type="protein sequence ID" value="KAG9241596.1"/>
    <property type="molecule type" value="Genomic_DNA"/>
</dbReference>
<gene>
    <name evidence="5" type="ORF">BJ878DRAFT_519886</name>
</gene>
<dbReference type="PROSITE" id="PS50048">
    <property type="entry name" value="ZN2_CY6_FUNGAL_2"/>
    <property type="match status" value="1"/>
</dbReference>
<evidence type="ECO:0000256" key="3">
    <source>
        <dbReference type="ARBA" id="ARBA00023242"/>
    </source>
</evidence>
<sequence>MSTELPPVLRLPLRRNGKEQACEPCRKAKMRCDHSLPNCQNCKRRNLIEKCIYLEAPQTRPKSISKQSGTTLSPKSLNPAQINAYSQTARISAISAEQSPTAGELWKSTIVKKDGDTIFRPSAGFYGPTSFTAIFRENESQIGPLIDTTCNNGGMADTVGISDSLPQNTWSRTGIGVKLLNLIPNQATCDRLMELYATKGTDKSFHKPTIVYCMSSLWSTFGPTLRHPRKSKDLKDLAELLNRNTMTVIPYVEEGDVWLNELSGLKLRWEMIGILLSTLGFVLLATPEEDQFWSTQSGRRINRREFAFEMKECTDGCIKLSNQMDNINTLMVALLYRRNILESQCTGDSSLLLWRAQGELNNAATGLGLHREKHHNLITITQEMRRRTWACVFSTDKTVSAFTGRPPNLSHRYNHCALPLDLSDEILLAPREQLDLAISKLDDNGWNTEGNVTAATWSRAVMIHCLVLGEILELSLGSEDQYSSERVNELKLKNNRARESLPPWLYLTQETPGDSNLYWTCFTLRLRWLHCSLLLEQLSMRHPPHDQQHMLDIAREMLELTVYMWIERDRFLERTYDYDWMIMCYGIPASGVICVELLKQSKYPHSSILLLPRSEVIQNLSMLVGFLDWVRPTAANRQLCGRMSAVIKRILDKVLEPPTIANRTDTEGSADVLGQLMEYDFGQIDAGNFDWLGTVDWTQGPFVDMGLENAGFPQFS</sequence>
<dbReference type="PROSITE" id="PS00463">
    <property type="entry name" value="ZN2_CY6_FUNGAL_1"/>
    <property type="match status" value="1"/>
</dbReference>
<dbReference type="InterPro" id="IPR036864">
    <property type="entry name" value="Zn2-C6_fun-type_DNA-bd_sf"/>
</dbReference>
<accession>A0A9P7YXK7</accession>
<dbReference type="GO" id="GO:0003677">
    <property type="term" value="F:DNA binding"/>
    <property type="evidence" value="ECO:0007669"/>
    <property type="project" value="InterPro"/>
</dbReference>
<dbReference type="GO" id="GO:0005634">
    <property type="term" value="C:nucleus"/>
    <property type="evidence" value="ECO:0007669"/>
    <property type="project" value="UniProtKB-SubCell"/>
</dbReference>
<dbReference type="SMART" id="SM00066">
    <property type="entry name" value="GAL4"/>
    <property type="match status" value="1"/>
</dbReference>
<dbReference type="SMART" id="SM00906">
    <property type="entry name" value="Fungal_trans"/>
    <property type="match status" value="1"/>
</dbReference>
<comment type="caution">
    <text evidence="5">The sequence shown here is derived from an EMBL/GenBank/DDBJ whole genome shotgun (WGS) entry which is preliminary data.</text>
</comment>
<keyword evidence="6" id="KW-1185">Reference proteome</keyword>
<evidence type="ECO:0000259" key="4">
    <source>
        <dbReference type="PROSITE" id="PS50048"/>
    </source>
</evidence>
<dbReference type="AlphaFoldDB" id="A0A9P7YXK7"/>
<evidence type="ECO:0000256" key="1">
    <source>
        <dbReference type="ARBA" id="ARBA00004123"/>
    </source>
</evidence>
<evidence type="ECO:0000256" key="2">
    <source>
        <dbReference type="ARBA" id="ARBA00022723"/>
    </source>
</evidence>
<dbReference type="OrthoDB" id="4898680at2759"/>
<dbReference type="CDD" id="cd12148">
    <property type="entry name" value="fungal_TF_MHR"/>
    <property type="match status" value="1"/>
</dbReference>
<dbReference type="Pfam" id="PF00172">
    <property type="entry name" value="Zn_clus"/>
    <property type="match status" value="1"/>
</dbReference>
<protein>
    <recommendedName>
        <fullName evidence="4">Zn(2)-C6 fungal-type domain-containing protein</fullName>
    </recommendedName>
</protein>
<name>A0A9P7YXK7_9HELO</name>
<dbReference type="CDD" id="cd00067">
    <property type="entry name" value="GAL4"/>
    <property type="match status" value="1"/>
</dbReference>
<dbReference type="Pfam" id="PF04082">
    <property type="entry name" value="Fungal_trans"/>
    <property type="match status" value="1"/>
</dbReference>
<keyword evidence="3" id="KW-0539">Nucleus</keyword>
<dbReference type="InterPro" id="IPR050613">
    <property type="entry name" value="Sec_Metabolite_Reg"/>
</dbReference>
<dbReference type="InterPro" id="IPR001138">
    <property type="entry name" value="Zn2Cys6_DnaBD"/>
</dbReference>
<proteinExistence type="predicted"/>